<organism evidence="2 3">
    <name type="scientific">Fragilariopsis cylindrus CCMP1102</name>
    <dbReference type="NCBI Taxonomy" id="635003"/>
    <lineage>
        <taxon>Eukaryota</taxon>
        <taxon>Sar</taxon>
        <taxon>Stramenopiles</taxon>
        <taxon>Ochrophyta</taxon>
        <taxon>Bacillariophyta</taxon>
        <taxon>Bacillariophyceae</taxon>
        <taxon>Bacillariophycidae</taxon>
        <taxon>Bacillariales</taxon>
        <taxon>Bacillariaceae</taxon>
        <taxon>Fragilariopsis</taxon>
    </lineage>
</organism>
<keyword evidence="1" id="KW-0732">Signal</keyword>
<dbReference type="Pfam" id="PF02575">
    <property type="entry name" value="YbaB_DNA_bd"/>
    <property type="match status" value="1"/>
</dbReference>
<proteinExistence type="predicted"/>
<reference evidence="2 3" key="1">
    <citation type="submission" date="2016-09" db="EMBL/GenBank/DDBJ databases">
        <title>Extensive genetic diversity and differential bi-allelic expression allows diatom success in the polar Southern Ocean.</title>
        <authorList>
            <consortium name="DOE Joint Genome Institute"/>
            <person name="Mock T."/>
            <person name="Otillar R.P."/>
            <person name="Strauss J."/>
            <person name="Dupont C."/>
            <person name="Frickenhaus S."/>
            <person name="Maumus F."/>
            <person name="Mcmullan M."/>
            <person name="Sanges R."/>
            <person name="Schmutz J."/>
            <person name="Toseland A."/>
            <person name="Valas R."/>
            <person name="Veluchamy A."/>
            <person name="Ward B.J."/>
            <person name="Allen A."/>
            <person name="Barry K."/>
            <person name="Falciatore A."/>
            <person name="Ferrante M."/>
            <person name="Fortunato A.E."/>
            <person name="Gloeckner G."/>
            <person name="Gruber A."/>
            <person name="Hipkin R."/>
            <person name="Janech M."/>
            <person name="Kroth P."/>
            <person name="Leese F."/>
            <person name="Lindquist E."/>
            <person name="Lyon B.R."/>
            <person name="Martin J."/>
            <person name="Mayer C."/>
            <person name="Parker M."/>
            <person name="Quesneville H."/>
            <person name="Raymond J."/>
            <person name="Uhlig C."/>
            <person name="Valentin K.U."/>
            <person name="Worden A.Z."/>
            <person name="Armbrust E.V."/>
            <person name="Bowler C."/>
            <person name="Green B."/>
            <person name="Moulton V."/>
            <person name="Van Oosterhout C."/>
            <person name="Grigoriev I."/>
        </authorList>
    </citation>
    <scope>NUCLEOTIDE SEQUENCE [LARGE SCALE GENOMIC DNA]</scope>
    <source>
        <strain evidence="2 3">CCMP1102</strain>
    </source>
</reference>
<feature type="signal peptide" evidence="1">
    <location>
        <begin position="1"/>
        <end position="17"/>
    </location>
</feature>
<dbReference type="InterPro" id="IPR036894">
    <property type="entry name" value="YbaB-like_sf"/>
</dbReference>
<gene>
    <name evidence="2" type="ORF">FRACYDRAFT_236934</name>
</gene>
<keyword evidence="3" id="KW-1185">Reference proteome</keyword>
<dbReference type="AlphaFoldDB" id="A0A1E7FKS5"/>
<dbReference type="Gene3D" id="3.30.1310.10">
    <property type="entry name" value="Nucleoid-associated protein YbaB-like domain"/>
    <property type="match status" value="1"/>
</dbReference>
<dbReference type="InParanoid" id="A0A1E7FKS5"/>
<dbReference type="Proteomes" id="UP000095751">
    <property type="component" value="Unassembled WGS sequence"/>
</dbReference>
<dbReference type="SUPFAM" id="SSF82607">
    <property type="entry name" value="YbaB-like"/>
    <property type="match status" value="1"/>
</dbReference>
<feature type="chain" id="PRO_5009193208" evidence="1">
    <location>
        <begin position="18"/>
        <end position="167"/>
    </location>
</feature>
<dbReference type="EMBL" id="KV784356">
    <property type="protein sequence ID" value="OEU18655.1"/>
    <property type="molecule type" value="Genomic_DNA"/>
</dbReference>
<dbReference type="OrthoDB" id="43331at2759"/>
<dbReference type="KEGG" id="fcy:FRACYDRAFT_236934"/>
<evidence type="ECO:0000256" key="1">
    <source>
        <dbReference type="SAM" id="SignalP"/>
    </source>
</evidence>
<dbReference type="InterPro" id="IPR004401">
    <property type="entry name" value="YbaB/EbfC"/>
</dbReference>
<evidence type="ECO:0000313" key="2">
    <source>
        <dbReference type="EMBL" id="OEU18655.1"/>
    </source>
</evidence>
<sequence length="167" mass="17616">MKLTVAITVLALGGANAFAPALQRSSASSQLNLFGGGSKGGDAAAKAPGGGMMDQLAMFKKAQEMASKKQKLDQELAKEKYFGTAADGKVTVECKFSPSKNPMDPQPDYDAVAFDFDEEWYNSATPEELSDAVKLAVIDGIEKTNVVVGEKYKILGEELAAMSAPAE</sequence>
<name>A0A1E7FKS5_9STRA</name>
<protein>
    <submittedName>
        <fullName evidence="2">Uncharacterized protein</fullName>
    </submittedName>
</protein>
<evidence type="ECO:0000313" key="3">
    <source>
        <dbReference type="Proteomes" id="UP000095751"/>
    </source>
</evidence>
<accession>A0A1E7FKS5</accession>